<gene>
    <name evidence="13" type="ORF">A3H71_00020</name>
</gene>
<evidence type="ECO:0000256" key="8">
    <source>
        <dbReference type="ARBA" id="ARBA00022741"/>
    </source>
</evidence>
<evidence type="ECO:0000256" key="6">
    <source>
        <dbReference type="ARBA" id="ARBA00022694"/>
    </source>
</evidence>
<sequence length="210" mass="23334">MLVIKANKKAIEIAVQYLRDGKSVVYPTDTAYGLAVDSTNMKAVRKLYRIKERTRKQPVHVIVSDLSMAKRYAKMGSEEIHVFNKFLPGPLTLVLSSRSKRRSFRLLSAGKGTIGVRITKNKIAQALTRKLGRPITTTSANPTGGPTPYSARESFRQFIGKSHMPDLFLDAGPLPRRKPSTIVSMKGNKINVLREGPISKSQVLRVLFSP</sequence>
<dbReference type="GO" id="GO:0000049">
    <property type="term" value="F:tRNA binding"/>
    <property type="evidence" value="ECO:0007669"/>
    <property type="project" value="TreeGrafter"/>
</dbReference>
<keyword evidence="4" id="KW-0963">Cytoplasm</keyword>
<dbReference type="GO" id="GO:0005737">
    <property type="term" value="C:cytoplasm"/>
    <property type="evidence" value="ECO:0007669"/>
    <property type="project" value="UniProtKB-SubCell"/>
</dbReference>
<dbReference type="InterPro" id="IPR050156">
    <property type="entry name" value="TC-AMP_synthase_SUA5"/>
</dbReference>
<evidence type="ECO:0000256" key="5">
    <source>
        <dbReference type="ARBA" id="ARBA00022679"/>
    </source>
</evidence>
<evidence type="ECO:0000256" key="3">
    <source>
        <dbReference type="ARBA" id="ARBA00012584"/>
    </source>
</evidence>
<reference evidence="13 14" key="1">
    <citation type="journal article" date="2016" name="Nat. Commun.">
        <title>Thousands of microbial genomes shed light on interconnected biogeochemical processes in an aquifer system.</title>
        <authorList>
            <person name="Anantharaman K."/>
            <person name="Brown C.T."/>
            <person name="Hug L.A."/>
            <person name="Sharon I."/>
            <person name="Castelle C.J."/>
            <person name="Probst A.J."/>
            <person name="Thomas B.C."/>
            <person name="Singh A."/>
            <person name="Wilkins M.J."/>
            <person name="Karaoz U."/>
            <person name="Brodie E.L."/>
            <person name="Williams K.H."/>
            <person name="Hubbard S.S."/>
            <person name="Banfield J.F."/>
        </authorList>
    </citation>
    <scope>NUCLEOTIDE SEQUENCE [LARGE SCALE GENOMIC DNA]</scope>
</reference>
<proteinExistence type="inferred from homology"/>
<dbReference type="NCBIfam" id="TIGR00057">
    <property type="entry name" value="L-threonylcarbamoyladenylate synthase"/>
    <property type="match status" value="1"/>
</dbReference>
<evidence type="ECO:0000256" key="9">
    <source>
        <dbReference type="ARBA" id="ARBA00022840"/>
    </source>
</evidence>
<dbReference type="GO" id="GO:0003725">
    <property type="term" value="F:double-stranded RNA binding"/>
    <property type="evidence" value="ECO:0007669"/>
    <property type="project" value="InterPro"/>
</dbReference>
<dbReference type="STRING" id="1802283.A3H71_00020"/>
<evidence type="ECO:0000256" key="11">
    <source>
        <dbReference type="ARBA" id="ARBA00048366"/>
    </source>
</evidence>
<dbReference type="PANTHER" id="PTHR17490:SF16">
    <property type="entry name" value="THREONYLCARBAMOYL-AMP SYNTHASE"/>
    <property type="match status" value="1"/>
</dbReference>
<dbReference type="Pfam" id="PF01300">
    <property type="entry name" value="Sua5_yciO_yrdC"/>
    <property type="match status" value="1"/>
</dbReference>
<dbReference type="PANTHER" id="PTHR17490">
    <property type="entry name" value="SUA5"/>
    <property type="match status" value="1"/>
</dbReference>
<dbReference type="GO" id="GO:0006450">
    <property type="term" value="P:regulation of translational fidelity"/>
    <property type="evidence" value="ECO:0007669"/>
    <property type="project" value="TreeGrafter"/>
</dbReference>
<comment type="similarity">
    <text evidence="2">Belongs to the SUA5 family.</text>
</comment>
<dbReference type="Gene3D" id="3.90.870.10">
    <property type="entry name" value="DHBP synthase"/>
    <property type="match status" value="1"/>
</dbReference>
<dbReference type="PROSITE" id="PS51163">
    <property type="entry name" value="YRDC"/>
    <property type="match status" value="1"/>
</dbReference>
<comment type="caution">
    <text evidence="13">The sequence shown here is derived from an EMBL/GenBank/DDBJ whole genome shotgun (WGS) entry which is preliminary data.</text>
</comment>
<dbReference type="GO" id="GO:0005524">
    <property type="term" value="F:ATP binding"/>
    <property type="evidence" value="ECO:0007669"/>
    <property type="project" value="UniProtKB-KW"/>
</dbReference>
<dbReference type="EC" id="2.7.7.87" evidence="3"/>
<dbReference type="InterPro" id="IPR006070">
    <property type="entry name" value="Sua5-like_dom"/>
</dbReference>
<dbReference type="AlphaFoldDB" id="A0A1G2LGW0"/>
<evidence type="ECO:0000256" key="1">
    <source>
        <dbReference type="ARBA" id="ARBA00004496"/>
    </source>
</evidence>
<evidence type="ECO:0000313" key="14">
    <source>
        <dbReference type="Proteomes" id="UP000179052"/>
    </source>
</evidence>
<keyword evidence="9" id="KW-0067">ATP-binding</keyword>
<comment type="catalytic activity">
    <reaction evidence="11">
        <text>L-threonine + hydrogencarbonate + ATP = L-threonylcarbamoyladenylate + diphosphate + H2O</text>
        <dbReference type="Rhea" id="RHEA:36407"/>
        <dbReference type="ChEBI" id="CHEBI:15377"/>
        <dbReference type="ChEBI" id="CHEBI:17544"/>
        <dbReference type="ChEBI" id="CHEBI:30616"/>
        <dbReference type="ChEBI" id="CHEBI:33019"/>
        <dbReference type="ChEBI" id="CHEBI:57926"/>
        <dbReference type="ChEBI" id="CHEBI:73682"/>
        <dbReference type="EC" id="2.7.7.87"/>
    </reaction>
</comment>
<evidence type="ECO:0000256" key="4">
    <source>
        <dbReference type="ARBA" id="ARBA00022490"/>
    </source>
</evidence>
<keyword evidence="7" id="KW-0548">Nucleotidyltransferase</keyword>
<evidence type="ECO:0000313" key="13">
    <source>
        <dbReference type="EMBL" id="OHA10883.1"/>
    </source>
</evidence>
<dbReference type="InterPro" id="IPR017945">
    <property type="entry name" value="DHBP_synth_RibB-like_a/b_dom"/>
</dbReference>
<keyword evidence="8" id="KW-0547">Nucleotide-binding</keyword>
<keyword evidence="5" id="KW-0808">Transferase</keyword>
<protein>
    <recommendedName>
        <fullName evidence="10">L-threonylcarbamoyladenylate synthase</fullName>
        <ecNumber evidence="3">2.7.7.87</ecNumber>
    </recommendedName>
    <alternativeName>
        <fullName evidence="10">L-threonylcarbamoyladenylate synthase</fullName>
    </alternativeName>
</protein>
<evidence type="ECO:0000256" key="10">
    <source>
        <dbReference type="ARBA" id="ARBA00029774"/>
    </source>
</evidence>
<evidence type="ECO:0000256" key="7">
    <source>
        <dbReference type="ARBA" id="ARBA00022695"/>
    </source>
</evidence>
<accession>A0A1G2LGW0</accession>
<evidence type="ECO:0000259" key="12">
    <source>
        <dbReference type="PROSITE" id="PS51163"/>
    </source>
</evidence>
<feature type="domain" description="YrdC-like" evidence="12">
    <location>
        <begin position="8"/>
        <end position="198"/>
    </location>
</feature>
<dbReference type="EMBL" id="MHQV01000020">
    <property type="protein sequence ID" value="OHA10883.1"/>
    <property type="molecule type" value="Genomic_DNA"/>
</dbReference>
<dbReference type="GO" id="GO:0061710">
    <property type="term" value="F:L-threonylcarbamoyladenylate synthase"/>
    <property type="evidence" value="ECO:0007669"/>
    <property type="project" value="UniProtKB-EC"/>
</dbReference>
<comment type="subcellular location">
    <subcellularLocation>
        <location evidence="1">Cytoplasm</location>
    </subcellularLocation>
</comment>
<dbReference type="GO" id="GO:0008033">
    <property type="term" value="P:tRNA processing"/>
    <property type="evidence" value="ECO:0007669"/>
    <property type="project" value="UniProtKB-KW"/>
</dbReference>
<organism evidence="13 14">
    <name type="scientific">Candidatus Sungbacteria bacterium RIFCSPLOWO2_02_FULL_48_13b</name>
    <dbReference type="NCBI Taxonomy" id="1802283"/>
    <lineage>
        <taxon>Bacteria</taxon>
        <taxon>Candidatus Sungiibacteriota</taxon>
    </lineage>
</organism>
<name>A0A1G2LGW0_9BACT</name>
<keyword evidence="6" id="KW-0819">tRNA processing</keyword>
<evidence type="ECO:0000256" key="2">
    <source>
        <dbReference type="ARBA" id="ARBA00007663"/>
    </source>
</evidence>
<dbReference type="Proteomes" id="UP000179052">
    <property type="component" value="Unassembled WGS sequence"/>
</dbReference>
<dbReference type="SUPFAM" id="SSF55821">
    <property type="entry name" value="YrdC/RibB"/>
    <property type="match status" value="1"/>
</dbReference>